<dbReference type="Gene3D" id="1.20.1250.20">
    <property type="entry name" value="MFS general substrate transporter like domains"/>
    <property type="match status" value="1"/>
</dbReference>
<dbReference type="PRINTS" id="PR01035">
    <property type="entry name" value="TCRTETA"/>
</dbReference>
<feature type="transmembrane region" description="Helical" evidence="6">
    <location>
        <begin position="277"/>
        <end position="294"/>
    </location>
</feature>
<feature type="transmembrane region" description="Helical" evidence="6">
    <location>
        <begin position="300"/>
        <end position="328"/>
    </location>
</feature>
<feature type="transmembrane region" description="Helical" evidence="6">
    <location>
        <begin position="157"/>
        <end position="175"/>
    </location>
</feature>
<feature type="domain" description="Major facilitator superfamily (MFS) profile" evidence="7">
    <location>
        <begin position="1"/>
        <end position="390"/>
    </location>
</feature>
<evidence type="ECO:0000256" key="2">
    <source>
        <dbReference type="ARBA" id="ARBA00022448"/>
    </source>
</evidence>
<comment type="subcellular location">
    <subcellularLocation>
        <location evidence="1">Membrane</location>
        <topology evidence="1">Multi-pass membrane protein</topology>
    </subcellularLocation>
</comment>
<dbReference type="InterPro" id="IPR020846">
    <property type="entry name" value="MFS_dom"/>
</dbReference>
<feature type="transmembrane region" description="Helical" evidence="6">
    <location>
        <begin position="132"/>
        <end position="151"/>
    </location>
</feature>
<dbReference type="EMBL" id="HBNR01037222">
    <property type="protein sequence ID" value="CAE4593929.1"/>
    <property type="molecule type" value="Transcribed_RNA"/>
</dbReference>
<evidence type="ECO:0000256" key="3">
    <source>
        <dbReference type="ARBA" id="ARBA00022692"/>
    </source>
</evidence>
<evidence type="ECO:0000256" key="1">
    <source>
        <dbReference type="ARBA" id="ARBA00004141"/>
    </source>
</evidence>
<dbReference type="PROSITE" id="PS50850">
    <property type="entry name" value="MFS"/>
    <property type="match status" value="1"/>
</dbReference>
<feature type="transmembrane region" description="Helical" evidence="6">
    <location>
        <begin position="212"/>
        <end position="232"/>
    </location>
</feature>
<keyword evidence="4 6" id="KW-1133">Transmembrane helix</keyword>
<dbReference type="InterPro" id="IPR011701">
    <property type="entry name" value="MFS"/>
</dbReference>
<dbReference type="GO" id="GO:0016020">
    <property type="term" value="C:membrane"/>
    <property type="evidence" value="ECO:0007669"/>
    <property type="project" value="UniProtKB-SubCell"/>
</dbReference>
<keyword evidence="3 6" id="KW-0812">Transmembrane</keyword>
<evidence type="ECO:0000256" key="4">
    <source>
        <dbReference type="ARBA" id="ARBA00022989"/>
    </source>
</evidence>
<dbReference type="GO" id="GO:0022857">
    <property type="term" value="F:transmembrane transporter activity"/>
    <property type="evidence" value="ECO:0007669"/>
    <property type="project" value="InterPro"/>
</dbReference>
<accession>A0A7S4QTZ9</accession>
<dbReference type="AlphaFoldDB" id="A0A7S4QTZ9"/>
<keyword evidence="5 6" id="KW-0472">Membrane</keyword>
<dbReference type="InterPro" id="IPR036259">
    <property type="entry name" value="MFS_trans_sf"/>
</dbReference>
<name>A0A7S4QTZ9_9DINO</name>
<dbReference type="InterPro" id="IPR001958">
    <property type="entry name" value="Tet-R_TetA/multi-R_MdtG-like"/>
</dbReference>
<gene>
    <name evidence="8" type="ORF">AMON00008_LOCUS25656</name>
</gene>
<dbReference type="PANTHER" id="PTHR23504">
    <property type="entry name" value="MAJOR FACILITATOR SUPERFAMILY DOMAIN-CONTAINING PROTEIN 10"/>
    <property type="match status" value="1"/>
</dbReference>
<evidence type="ECO:0000256" key="5">
    <source>
        <dbReference type="ARBA" id="ARBA00023136"/>
    </source>
</evidence>
<feature type="transmembrane region" description="Helical" evidence="6">
    <location>
        <begin position="252"/>
        <end position="270"/>
    </location>
</feature>
<sequence length="408" mass="42319">MSLPQIGVFVGVDYLGTSMMRSLLSQWAAKGSATSLGSFESAYGAGQIIGSLVLPHRSDSKGRRSTLQLSCLGTALGYGMSAWAVGSTAGRTEWPLLASRVMTGLTKQTLTMARAIVGDVQAPERRQAGMAILTWASSVGYLIGPLMGGWLADGLGIGVPMFLITLLFLALVVVCGRLPETAPAAAAAARSGEDMAAAPATASWRWLLAPKLLCALLAITLVEVALTGWTSVARPRLTKRILPGGYSSTSVYDTWLSLCVMLGSGLWGRWQGADTCRFMLAGNVAFAAGLAMLLRSTSELVLYLSAALLGVGISAARTLPAALLIGIAPDSSRGAVMGILDLLGSFCRVLAPLLTGNVIDAFGSDDAGLAMLVSLILSSSLLLLDSPWSKGAVPAILVLFVAMALARQ</sequence>
<reference evidence="8" key="1">
    <citation type="submission" date="2021-01" db="EMBL/GenBank/DDBJ databases">
        <authorList>
            <person name="Corre E."/>
            <person name="Pelletier E."/>
            <person name="Niang G."/>
            <person name="Scheremetjew M."/>
            <person name="Finn R."/>
            <person name="Kale V."/>
            <person name="Holt S."/>
            <person name="Cochrane G."/>
            <person name="Meng A."/>
            <person name="Brown T."/>
            <person name="Cohen L."/>
        </authorList>
    </citation>
    <scope>NUCLEOTIDE SEQUENCE</scope>
    <source>
        <strain evidence="8">CCMP3105</strain>
    </source>
</reference>
<evidence type="ECO:0000259" key="7">
    <source>
        <dbReference type="PROSITE" id="PS50850"/>
    </source>
</evidence>
<proteinExistence type="predicted"/>
<dbReference type="SUPFAM" id="SSF103473">
    <property type="entry name" value="MFS general substrate transporter"/>
    <property type="match status" value="1"/>
</dbReference>
<dbReference type="PANTHER" id="PTHR23504:SF15">
    <property type="entry name" value="MAJOR FACILITATOR SUPERFAMILY (MFS) PROFILE DOMAIN-CONTAINING PROTEIN"/>
    <property type="match status" value="1"/>
</dbReference>
<keyword evidence="2" id="KW-0813">Transport</keyword>
<evidence type="ECO:0000256" key="6">
    <source>
        <dbReference type="SAM" id="Phobius"/>
    </source>
</evidence>
<organism evidence="8">
    <name type="scientific">Alexandrium monilatum</name>
    <dbReference type="NCBI Taxonomy" id="311494"/>
    <lineage>
        <taxon>Eukaryota</taxon>
        <taxon>Sar</taxon>
        <taxon>Alveolata</taxon>
        <taxon>Dinophyceae</taxon>
        <taxon>Gonyaulacales</taxon>
        <taxon>Pyrocystaceae</taxon>
        <taxon>Alexandrium</taxon>
    </lineage>
</organism>
<protein>
    <recommendedName>
        <fullName evidence="7">Major facilitator superfamily (MFS) profile domain-containing protein</fullName>
    </recommendedName>
</protein>
<evidence type="ECO:0000313" key="8">
    <source>
        <dbReference type="EMBL" id="CAE4593929.1"/>
    </source>
</evidence>
<dbReference type="Pfam" id="PF07690">
    <property type="entry name" value="MFS_1"/>
    <property type="match status" value="2"/>
</dbReference>